<protein>
    <submittedName>
        <fullName evidence="1">Uncharacterized protein</fullName>
    </submittedName>
</protein>
<accession>A0A3B1CRR7</accession>
<feature type="non-terminal residue" evidence="1">
    <location>
        <position position="1"/>
    </location>
</feature>
<name>A0A3B1CRR7_9ZZZZ</name>
<proteinExistence type="predicted"/>
<gene>
    <name evidence="1" type="ORF">MNBD_IGNAVI01-780</name>
</gene>
<sequence length="207" mass="23271">KENAANIFTESTLENFNKVIENKKNKSVRNYIFFTPDTVIQSDAEFFRGKSSQPVNKKEPSVFLPVLKVIPESDKNVGIVKKENGFSFNIDSNVVKVVLTESFLKDLDIENYDDLKSVLDSSSNKFEISIGLPSKKGMHISISGSNPDSADEFRYEFNLEDFGDLINQAVSAPIPPSVEDWVEFGIKMDSLAIKLQELDSLDSIEYK</sequence>
<evidence type="ECO:0000313" key="1">
    <source>
        <dbReference type="EMBL" id="VAX21705.1"/>
    </source>
</evidence>
<reference evidence="1" key="1">
    <citation type="submission" date="2018-06" db="EMBL/GenBank/DDBJ databases">
        <authorList>
            <person name="Zhirakovskaya E."/>
        </authorList>
    </citation>
    <scope>NUCLEOTIDE SEQUENCE</scope>
</reference>
<dbReference type="EMBL" id="UOGD01000203">
    <property type="protein sequence ID" value="VAX21705.1"/>
    <property type="molecule type" value="Genomic_DNA"/>
</dbReference>
<dbReference type="AlphaFoldDB" id="A0A3B1CRR7"/>
<organism evidence="1">
    <name type="scientific">hydrothermal vent metagenome</name>
    <dbReference type="NCBI Taxonomy" id="652676"/>
    <lineage>
        <taxon>unclassified sequences</taxon>
        <taxon>metagenomes</taxon>
        <taxon>ecological metagenomes</taxon>
    </lineage>
</organism>